<sequence>MPSLGKHDELSVTRVHKGQIDEARAKYECHVETSKGVIQFGTDCQRRMNAVLLTLTPGKGDTVEWKMADNSYVTLTFEELRDLINEAQNLAGPKLLSAFQYAQTLKGKLEAGGFVSERDIAPEKWL</sequence>
<dbReference type="Pfam" id="PF14301">
    <property type="entry name" value="DUF4376"/>
    <property type="match status" value="1"/>
</dbReference>
<evidence type="ECO:0000313" key="3">
    <source>
        <dbReference type="Proteomes" id="UP000241592"/>
    </source>
</evidence>
<name>A0A2H4P722_9CAUD</name>
<feature type="domain" description="DUF4376" evidence="1">
    <location>
        <begin position="23"/>
        <end position="109"/>
    </location>
</feature>
<organism evidence="2 3">
    <name type="scientific">Pseudomonas phage nickie</name>
    <dbReference type="NCBI Taxonomy" id="2048977"/>
    <lineage>
        <taxon>Viruses</taxon>
        <taxon>Duplodnaviria</taxon>
        <taxon>Heunggongvirae</taxon>
        <taxon>Uroviricota</taxon>
        <taxon>Caudoviricetes</taxon>
        <taxon>Nickievirus</taxon>
        <taxon>Nickievirus nickie</taxon>
    </lineage>
</organism>
<reference evidence="2 3" key="1">
    <citation type="submission" date="2017-09" db="EMBL/GenBank/DDBJ databases">
        <authorList>
            <person name="Ehlers B."/>
            <person name="Leendertz F.H."/>
        </authorList>
    </citation>
    <scope>NUCLEOTIDE SEQUENCE [LARGE SCALE GENOMIC DNA]</scope>
</reference>
<gene>
    <name evidence="2" type="ORF">CNR34_00035</name>
</gene>
<dbReference type="EMBL" id="MG018927">
    <property type="protein sequence ID" value="ATW57968.1"/>
    <property type="molecule type" value="Genomic_DNA"/>
</dbReference>
<proteinExistence type="predicted"/>
<evidence type="ECO:0000313" key="2">
    <source>
        <dbReference type="EMBL" id="ATW57968.1"/>
    </source>
</evidence>
<accession>A0A2H4P722</accession>
<dbReference type="InterPro" id="IPR025484">
    <property type="entry name" value="DUF4376"/>
</dbReference>
<protein>
    <recommendedName>
        <fullName evidence="1">DUF4376 domain-containing protein</fullName>
    </recommendedName>
</protein>
<keyword evidence="3" id="KW-1185">Reference proteome</keyword>
<dbReference type="Proteomes" id="UP000241592">
    <property type="component" value="Segment"/>
</dbReference>
<evidence type="ECO:0000259" key="1">
    <source>
        <dbReference type="Pfam" id="PF14301"/>
    </source>
</evidence>